<dbReference type="Gene3D" id="3.40.50.1820">
    <property type="entry name" value="alpha/beta hydrolase"/>
    <property type="match status" value="1"/>
</dbReference>
<sequence length="316" mass="34927">MQQDSIAIYCRFSSKDDMAQMPTCDGRQTSTISTPGTSIQEQAFEAASLHTVMTGSNETIISANKSMFFLEMNPFAPVSVVLLHMLYLPCHSKSRNVCKKEEYSVGLCADLVAEMIREHAHDRRAHVVGVGTSGFIALDIVRRHPDVVTSGFISGAWPQKGMRLTVTNHPRLLYAGLWSILHSPGSLFFKMSGYSGEYHNDELLNAIKRNGSSRLAEAGCSYAKEWQEVQFAETGVADKRLCMIAGGKQDDPEGVRQAAKLLKSQSSGGQGSTTCAYQVREAILAWNLQFPPLFAKAIQCWIEHLPMPDEFEDMPI</sequence>
<dbReference type="SUPFAM" id="SSF53474">
    <property type="entry name" value="alpha/beta-Hydrolases"/>
    <property type="match status" value="1"/>
</dbReference>
<reference evidence="1" key="1">
    <citation type="submission" date="2023-06" db="EMBL/GenBank/DDBJ databases">
        <authorList>
            <person name="Noh H."/>
        </authorList>
    </citation>
    <scope>NUCLEOTIDE SEQUENCE</scope>
    <source>
        <strain evidence="1">DUCC20226</strain>
    </source>
</reference>
<accession>A0AAD9VYQ3</accession>
<gene>
    <name evidence="1" type="ORF">N8I77_009936</name>
</gene>
<protein>
    <submittedName>
        <fullName evidence="1">Uncharacterized protein</fullName>
    </submittedName>
</protein>
<proteinExistence type="predicted"/>
<dbReference type="InterPro" id="IPR029058">
    <property type="entry name" value="AB_hydrolase_fold"/>
</dbReference>
<comment type="caution">
    <text evidence="1">The sequence shown here is derived from an EMBL/GenBank/DDBJ whole genome shotgun (WGS) entry which is preliminary data.</text>
</comment>
<evidence type="ECO:0000313" key="1">
    <source>
        <dbReference type="EMBL" id="KAK2600399.1"/>
    </source>
</evidence>
<keyword evidence="2" id="KW-1185">Reference proteome</keyword>
<organism evidence="1 2">
    <name type="scientific">Phomopsis amygdali</name>
    <name type="common">Fusicoccum amygdali</name>
    <dbReference type="NCBI Taxonomy" id="1214568"/>
    <lineage>
        <taxon>Eukaryota</taxon>
        <taxon>Fungi</taxon>
        <taxon>Dikarya</taxon>
        <taxon>Ascomycota</taxon>
        <taxon>Pezizomycotina</taxon>
        <taxon>Sordariomycetes</taxon>
        <taxon>Sordariomycetidae</taxon>
        <taxon>Diaporthales</taxon>
        <taxon>Diaporthaceae</taxon>
        <taxon>Diaporthe</taxon>
    </lineage>
</organism>
<evidence type="ECO:0000313" key="2">
    <source>
        <dbReference type="Proteomes" id="UP001265746"/>
    </source>
</evidence>
<dbReference type="AlphaFoldDB" id="A0AAD9VYQ3"/>
<dbReference type="EMBL" id="JAUJFL010000006">
    <property type="protein sequence ID" value="KAK2600399.1"/>
    <property type="molecule type" value="Genomic_DNA"/>
</dbReference>
<dbReference type="Proteomes" id="UP001265746">
    <property type="component" value="Unassembled WGS sequence"/>
</dbReference>
<name>A0AAD9VYQ3_PHOAM</name>